<sequence>MVATSLDSHFGWLKERDIELIELHRELLEAFFRSARKMLSHGGEVHVTHRDDEPYKQWHVEKLALMAGLCLKEKVEFSRSDYPGYINKRGGLIKGNVTFPIRNCFTFKFCLYNNETDSSSIALAFDDDGNQEINDVGAVAFDDMSDCLAEFSFDSLE</sequence>
<proteinExistence type="predicted"/>
<evidence type="ECO:0000313" key="2">
    <source>
        <dbReference type="EMBL" id="KAF3445306.1"/>
    </source>
</evidence>
<feature type="domain" description="25S rRNA (uridine-N(3))-methyltransferase BMT5-like" evidence="1">
    <location>
        <begin position="19"/>
        <end position="89"/>
    </location>
</feature>
<dbReference type="AlphaFoldDB" id="A0A8K0H3U5"/>
<keyword evidence="3" id="KW-1185">Reference proteome</keyword>
<dbReference type="OrthoDB" id="273345at2759"/>
<name>A0A8K0H3U5_9ROSA</name>
<organism evidence="2 3">
    <name type="scientific">Rhamnella rubrinervis</name>
    <dbReference type="NCBI Taxonomy" id="2594499"/>
    <lineage>
        <taxon>Eukaryota</taxon>
        <taxon>Viridiplantae</taxon>
        <taxon>Streptophyta</taxon>
        <taxon>Embryophyta</taxon>
        <taxon>Tracheophyta</taxon>
        <taxon>Spermatophyta</taxon>
        <taxon>Magnoliopsida</taxon>
        <taxon>eudicotyledons</taxon>
        <taxon>Gunneridae</taxon>
        <taxon>Pentapetalae</taxon>
        <taxon>rosids</taxon>
        <taxon>fabids</taxon>
        <taxon>Rosales</taxon>
        <taxon>Rhamnaceae</taxon>
        <taxon>rhamnoid group</taxon>
        <taxon>Rhamneae</taxon>
        <taxon>Rhamnella</taxon>
    </lineage>
</organism>
<accession>A0A8K0H3U5</accession>
<dbReference type="PANTHER" id="PTHR11538:SF64">
    <property type="entry name" value="25S RRNA (URIDINE-N(3))-METHYLTRANSFERASE BMT5-LIKE DOMAIN-CONTAINING PROTEIN"/>
    <property type="match status" value="1"/>
</dbReference>
<protein>
    <recommendedName>
        <fullName evidence="1">25S rRNA (uridine-N(3))-methyltransferase BMT5-like domain-containing protein</fullName>
    </recommendedName>
</protein>
<gene>
    <name evidence="2" type="ORF">FNV43_RR15001</name>
</gene>
<dbReference type="Pfam" id="PF10354">
    <property type="entry name" value="BMT5-like"/>
    <property type="match status" value="1"/>
</dbReference>
<dbReference type="InterPro" id="IPR019446">
    <property type="entry name" value="BMT5-like"/>
</dbReference>
<evidence type="ECO:0000259" key="1">
    <source>
        <dbReference type="Pfam" id="PF10354"/>
    </source>
</evidence>
<dbReference type="PANTHER" id="PTHR11538">
    <property type="entry name" value="PHENYLALANYL-TRNA SYNTHETASE"/>
    <property type="match status" value="1"/>
</dbReference>
<reference evidence="2" key="1">
    <citation type="submission" date="2020-03" db="EMBL/GenBank/DDBJ databases">
        <title>A high-quality chromosome-level genome assembly of a woody plant with both climbing and erect habits, Rhamnella rubrinervis.</title>
        <authorList>
            <person name="Lu Z."/>
            <person name="Yang Y."/>
            <person name="Zhu X."/>
            <person name="Sun Y."/>
        </authorList>
    </citation>
    <scope>NUCLEOTIDE SEQUENCE</scope>
    <source>
        <strain evidence="2">BYM</strain>
        <tissue evidence="2">Leaf</tissue>
    </source>
</reference>
<evidence type="ECO:0000313" key="3">
    <source>
        <dbReference type="Proteomes" id="UP000796880"/>
    </source>
</evidence>
<comment type="caution">
    <text evidence="2">The sequence shown here is derived from an EMBL/GenBank/DDBJ whole genome shotgun (WGS) entry which is preliminary data.</text>
</comment>
<dbReference type="GO" id="GO:0070475">
    <property type="term" value="P:rRNA base methylation"/>
    <property type="evidence" value="ECO:0007669"/>
    <property type="project" value="InterPro"/>
</dbReference>
<dbReference type="Proteomes" id="UP000796880">
    <property type="component" value="Unassembled WGS sequence"/>
</dbReference>
<dbReference type="GO" id="GO:0005737">
    <property type="term" value="C:cytoplasm"/>
    <property type="evidence" value="ECO:0007669"/>
    <property type="project" value="TreeGrafter"/>
</dbReference>
<dbReference type="GO" id="GO:0070042">
    <property type="term" value="F:rRNA (uridine-N3-)-methyltransferase activity"/>
    <property type="evidence" value="ECO:0007669"/>
    <property type="project" value="InterPro"/>
</dbReference>
<dbReference type="EMBL" id="VOIH02000006">
    <property type="protein sequence ID" value="KAF3445306.1"/>
    <property type="molecule type" value="Genomic_DNA"/>
</dbReference>